<dbReference type="CDD" id="cd03213">
    <property type="entry name" value="ABCG_EPDR"/>
    <property type="match status" value="1"/>
</dbReference>
<dbReference type="InterPro" id="IPR050352">
    <property type="entry name" value="ABCG_transporters"/>
</dbReference>
<dbReference type="PROSITE" id="PS50893">
    <property type="entry name" value="ABC_TRANSPORTER_2"/>
    <property type="match status" value="1"/>
</dbReference>
<feature type="transmembrane region" description="Helical" evidence="8">
    <location>
        <begin position="940"/>
        <end position="958"/>
    </location>
</feature>
<evidence type="ECO:0000256" key="8">
    <source>
        <dbReference type="SAM" id="Phobius"/>
    </source>
</evidence>
<dbReference type="Pfam" id="PF00005">
    <property type="entry name" value="ABC_tran"/>
    <property type="match status" value="1"/>
</dbReference>
<evidence type="ECO:0000256" key="5">
    <source>
        <dbReference type="ARBA" id="ARBA00022840"/>
    </source>
</evidence>
<feature type="transmembrane region" description="Helical" evidence="8">
    <location>
        <begin position="904"/>
        <end position="928"/>
    </location>
</feature>
<feature type="transmembrane region" description="Helical" evidence="8">
    <location>
        <begin position="1115"/>
        <end position="1136"/>
    </location>
</feature>
<feature type="domain" description="ABC transporter" evidence="10">
    <location>
        <begin position="423"/>
        <end position="667"/>
    </location>
</feature>
<protein>
    <submittedName>
        <fullName evidence="11">Uncharacterized protein</fullName>
    </submittedName>
</protein>
<evidence type="ECO:0000256" key="4">
    <source>
        <dbReference type="ARBA" id="ARBA00022741"/>
    </source>
</evidence>
<dbReference type="GO" id="GO:0016887">
    <property type="term" value="F:ATP hydrolysis activity"/>
    <property type="evidence" value="ECO:0007669"/>
    <property type="project" value="InterPro"/>
</dbReference>
<evidence type="ECO:0000256" key="2">
    <source>
        <dbReference type="ARBA" id="ARBA00022448"/>
    </source>
</evidence>
<accession>A0AAD2FPJ6</accession>
<keyword evidence="7 8" id="KW-0472">Membrane</keyword>
<proteinExistence type="predicted"/>
<dbReference type="EMBL" id="CAKOGP040001747">
    <property type="protein sequence ID" value="CAJ1948621.1"/>
    <property type="molecule type" value="Genomic_DNA"/>
</dbReference>
<feature type="transmembrane region" description="Helical" evidence="8">
    <location>
        <begin position="1069"/>
        <end position="1094"/>
    </location>
</feature>
<dbReference type="AlphaFoldDB" id="A0AAD2FPJ6"/>
<feature type="transmembrane region" description="Helical" evidence="8">
    <location>
        <begin position="970"/>
        <end position="989"/>
    </location>
</feature>
<evidence type="ECO:0000259" key="10">
    <source>
        <dbReference type="PROSITE" id="PS50893"/>
    </source>
</evidence>
<keyword evidence="5" id="KW-0067">ATP-binding</keyword>
<dbReference type="PROSITE" id="PS00211">
    <property type="entry name" value="ABC_TRANSPORTER_1"/>
    <property type="match status" value="1"/>
</dbReference>
<evidence type="ECO:0000256" key="6">
    <source>
        <dbReference type="ARBA" id="ARBA00022989"/>
    </source>
</evidence>
<dbReference type="PANTHER" id="PTHR48041">
    <property type="entry name" value="ABC TRANSPORTER G FAMILY MEMBER 28"/>
    <property type="match status" value="1"/>
</dbReference>
<feature type="transmembrane region" description="Helical" evidence="8">
    <location>
        <begin position="803"/>
        <end position="822"/>
    </location>
</feature>
<keyword evidence="3 8" id="KW-0812">Transmembrane</keyword>
<keyword evidence="4" id="KW-0547">Nucleotide-binding</keyword>
<feature type="transmembrane region" description="Helical" evidence="8">
    <location>
        <begin position="137"/>
        <end position="160"/>
    </location>
</feature>
<dbReference type="InterPro" id="IPR003439">
    <property type="entry name" value="ABC_transporter-like_ATP-bd"/>
</dbReference>
<dbReference type="GO" id="GO:0016020">
    <property type="term" value="C:membrane"/>
    <property type="evidence" value="ECO:0007669"/>
    <property type="project" value="UniProtKB-SubCell"/>
</dbReference>
<evidence type="ECO:0000256" key="1">
    <source>
        <dbReference type="ARBA" id="ARBA00004141"/>
    </source>
</evidence>
<dbReference type="SUPFAM" id="SSF52540">
    <property type="entry name" value="P-loop containing nucleoside triphosphate hydrolases"/>
    <property type="match status" value="1"/>
</dbReference>
<sequence>MTRICTQLNQTQCCDFAWDETCALAASQVCIPEVRPMYNDELSCPLGFVCNEDLTQKSLCSEIRQIPQKFFIGDVFAGVYCPEGKIGMENCPRGKYCPNPEEQLNCPAGYFCPYKTATPQISCPGCGEGATALERDIGLQVVLTLLVVFIIIGTVSMIVYKRTKHLLAKQVEVLSYRLVGENSAKIEKQKQNQLDKLRPKLAVIAKRLEGMSNDDSGCNSNLIRISKTDGDKEKLEFDARGIFDALDTNNDGDLQYAELNAVLGFDDEELEVFVASMNKAADAKEITSTKEDSVSRPVFVNNFLKALEGTVNLKVSPAEAAAIYDNILKDNQAKEVEEGMLYTSVLSNILSDYEIMLLIKKFRQLNSMDEEAPSSNRHESRRSGVHRRYSGITREVFVLHYPTLLMQVYTENDHVDNSNGVDICFKDLCLEVTVAKKEINVVNNVTGRLQAKTMTALMGGSGAGKTSLLNALCGRAYYGNIIGDTYINGTKKQIEEIKDVIGFVPQDDVVYAELTVRENLVFAGKLSLPRGTAIDEIEDLADSTLANLGLSRVANSLVGDVKRRGVSGGEKKRVNIGLELMSRPKCLFLDEPTSGLDSSSALLVMSSLKNLVSSEGVTIVTVIHQPRKFIFDLFDCLVLLGVGGNTVYSGPAKGAYNYFSALDYVLPAGEALADWLIDISAGQIHPDPKVAATKAQERDKDDNDGEKVVAITPRVMTEAVGKKGIAMGKAKEAITDAALRREWLYKEWKKYFDGLDSEQKLIYEVPPVTKVPGAKERQSFSAQLVTQLRRCVLVSYRNLASKMVDTIILIVAAVVISLVSGLPEITRADNPSIEFESLVSFDQKSAPGIVAQLFKYAATIQQTYPLQIGLITAVLVGLQTSRILTSKQLEFFREASSGYDSNAYLLAVNIMATVETSIQILMVALISAMLREPIARWDVFVAHFLVMAWTVVSWSLLFPMIMPADNVSTVLGAFFAFFGLLLSGAIPPINFEAIYKGDIVEHLAAWLSVTRFFLEGLAASEHRCLPEQSGWTVSTESINFDRSNTLMAYNRFSYARHDPNATIYDCGGWYWGILPSIFVGITVRYLGFLAMHGFNRGKQTKKPIVHEIGKDRKCGILVLVLFLGFVALAALTTWLYTHDYEPDYEFVGVDKWAQTGLEQNLTALMQTLNLTDLNASQIPNLLEMNENLNVLALSREGLPTGEFPSDDTDPNLFVDGTVRALMSVWNETSQCPCSSE</sequence>
<dbReference type="Proteomes" id="UP001295423">
    <property type="component" value="Unassembled WGS sequence"/>
</dbReference>
<dbReference type="PANTHER" id="PTHR48041:SF91">
    <property type="entry name" value="ABC TRANSPORTER G FAMILY MEMBER 28"/>
    <property type="match status" value="1"/>
</dbReference>
<keyword evidence="2" id="KW-0813">Transport</keyword>
<feature type="domain" description="EF-hand" evidence="9">
    <location>
        <begin position="234"/>
        <end position="269"/>
    </location>
</feature>
<evidence type="ECO:0000313" key="11">
    <source>
        <dbReference type="EMBL" id="CAJ1948621.1"/>
    </source>
</evidence>
<dbReference type="InterPro" id="IPR027417">
    <property type="entry name" value="P-loop_NTPase"/>
</dbReference>
<dbReference type="SMART" id="SM00382">
    <property type="entry name" value="AAA"/>
    <property type="match status" value="1"/>
</dbReference>
<evidence type="ECO:0000259" key="9">
    <source>
        <dbReference type="PROSITE" id="PS50222"/>
    </source>
</evidence>
<dbReference type="GO" id="GO:0005509">
    <property type="term" value="F:calcium ion binding"/>
    <property type="evidence" value="ECO:0007669"/>
    <property type="project" value="InterPro"/>
</dbReference>
<dbReference type="InterPro" id="IPR003593">
    <property type="entry name" value="AAA+_ATPase"/>
</dbReference>
<dbReference type="Pfam" id="PF19055">
    <property type="entry name" value="ABC2_membrane_7"/>
    <property type="match status" value="1"/>
</dbReference>
<dbReference type="InterPro" id="IPR043926">
    <property type="entry name" value="ABCG_dom"/>
</dbReference>
<name>A0AAD2FPJ6_9STRA</name>
<dbReference type="InterPro" id="IPR002048">
    <property type="entry name" value="EF_hand_dom"/>
</dbReference>
<dbReference type="PROSITE" id="PS50222">
    <property type="entry name" value="EF_HAND_2"/>
    <property type="match status" value="1"/>
</dbReference>
<dbReference type="GO" id="GO:0140359">
    <property type="term" value="F:ABC-type transporter activity"/>
    <property type="evidence" value="ECO:0007669"/>
    <property type="project" value="InterPro"/>
</dbReference>
<reference evidence="11" key="1">
    <citation type="submission" date="2023-08" db="EMBL/GenBank/DDBJ databases">
        <authorList>
            <person name="Audoor S."/>
            <person name="Bilcke G."/>
        </authorList>
    </citation>
    <scope>NUCLEOTIDE SEQUENCE</scope>
</reference>
<dbReference type="PROSITE" id="PS00018">
    <property type="entry name" value="EF_HAND_1"/>
    <property type="match status" value="1"/>
</dbReference>
<gene>
    <name evidence="11" type="ORF">CYCCA115_LOCUS11708</name>
</gene>
<comment type="caution">
    <text evidence="11">The sequence shown here is derived from an EMBL/GenBank/DDBJ whole genome shotgun (WGS) entry which is preliminary data.</text>
</comment>
<keyword evidence="6 8" id="KW-1133">Transmembrane helix</keyword>
<dbReference type="FunFam" id="3.40.50.300:FF:000367">
    <property type="entry name" value="ABC transporter G family member 24"/>
    <property type="match status" value="1"/>
</dbReference>
<dbReference type="Gene3D" id="3.40.50.300">
    <property type="entry name" value="P-loop containing nucleotide triphosphate hydrolases"/>
    <property type="match status" value="1"/>
</dbReference>
<evidence type="ECO:0000313" key="12">
    <source>
        <dbReference type="Proteomes" id="UP001295423"/>
    </source>
</evidence>
<comment type="subcellular location">
    <subcellularLocation>
        <location evidence="1">Membrane</location>
        <topology evidence="1">Multi-pass membrane protein</topology>
    </subcellularLocation>
</comment>
<keyword evidence="12" id="KW-1185">Reference proteome</keyword>
<dbReference type="InterPro" id="IPR017871">
    <property type="entry name" value="ABC_transporter-like_CS"/>
</dbReference>
<dbReference type="InterPro" id="IPR018247">
    <property type="entry name" value="EF_Hand_1_Ca_BS"/>
</dbReference>
<evidence type="ECO:0000256" key="7">
    <source>
        <dbReference type="ARBA" id="ARBA00023136"/>
    </source>
</evidence>
<dbReference type="GO" id="GO:0005524">
    <property type="term" value="F:ATP binding"/>
    <property type="evidence" value="ECO:0007669"/>
    <property type="project" value="UniProtKB-KW"/>
</dbReference>
<evidence type="ECO:0000256" key="3">
    <source>
        <dbReference type="ARBA" id="ARBA00022692"/>
    </source>
</evidence>
<organism evidence="11 12">
    <name type="scientific">Cylindrotheca closterium</name>
    <dbReference type="NCBI Taxonomy" id="2856"/>
    <lineage>
        <taxon>Eukaryota</taxon>
        <taxon>Sar</taxon>
        <taxon>Stramenopiles</taxon>
        <taxon>Ochrophyta</taxon>
        <taxon>Bacillariophyta</taxon>
        <taxon>Bacillariophyceae</taxon>
        <taxon>Bacillariophycidae</taxon>
        <taxon>Bacillariales</taxon>
        <taxon>Bacillariaceae</taxon>
        <taxon>Cylindrotheca</taxon>
    </lineage>
</organism>